<feature type="transmembrane region" description="Helical" evidence="1">
    <location>
        <begin position="49"/>
        <end position="71"/>
    </location>
</feature>
<keyword evidence="1" id="KW-0812">Transmembrane</keyword>
<dbReference type="AlphaFoldDB" id="A0A1M4XFS6"/>
<evidence type="ECO:0000256" key="1">
    <source>
        <dbReference type="SAM" id="Phobius"/>
    </source>
</evidence>
<evidence type="ECO:0000313" key="2">
    <source>
        <dbReference type="EMBL" id="SHE92193.1"/>
    </source>
</evidence>
<reference evidence="2 3" key="1">
    <citation type="submission" date="2016-11" db="EMBL/GenBank/DDBJ databases">
        <authorList>
            <person name="Jaros S."/>
            <person name="Januszkiewicz K."/>
            <person name="Wedrychowicz H."/>
        </authorList>
    </citation>
    <scope>NUCLEOTIDE SEQUENCE [LARGE SCALE GENOMIC DNA]</scope>
    <source>
        <strain evidence="2 3">DSM 18119</strain>
    </source>
</reference>
<feature type="transmembrane region" description="Helical" evidence="1">
    <location>
        <begin position="117"/>
        <end position="145"/>
    </location>
</feature>
<sequence length="152" mass="17525">MIFIMRWQGQSLITPSSSIGILDLEFAKSTARLNQLLLFWNYNDIALNIYLDFVLIAAYTWFFISSCVYLKHKLPLVNWSDRFISMAVAAALFDVCENLVMLFIINGRFNPSFSLQVVFYCALAKFILAGLVLLYILIMLPIAILKRPKWDL</sequence>
<evidence type="ECO:0000313" key="3">
    <source>
        <dbReference type="Proteomes" id="UP000184048"/>
    </source>
</evidence>
<keyword evidence="1" id="KW-0472">Membrane</keyword>
<name>A0A1M4XFS6_9BACT</name>
<dbReference type="EMBL" id="FQUU01000004">
    <property type="protein sequence ID" value="SHE92193.1"/>
    <property type="molecule type" value="Genomic_DNA"/>
</dbReference>
<organism evidence="2 3">
    <name type="scientific">Flavisolibacter ginsengisoli DSM 18119</name>
    <dbReference type="NCBI Taxonomy" id="1121884"/>
    <lineage>
        <taxon>Bacteria</taxon>
        <taxon>Pseudomonadati</taxon>
        <taxon>Bacteroidota</taxon>
        <taxon>Chitinophagia</taxon>
        <taxon>Chitinophagales</taxon>
        <taxon>Chitinophagaceae</taxon>
        <taxon>Flavisolibacter</taxon>
    </lineage>
</organism>
<dbReference type="Proteomes" id="UP000184048">
    <property type="component" value="Unassembled WGS sequence"/>
</dbReference>
<protein>
    <submittedName>
        <fullName evidence="2">Uncharacterized protein</fullName>
    </submittedName>
</protein>
<feature type="transmembrane region" description="Helical" evidence="1">
    <location>
        <begin position="83"/>
        <end position="105"/>
    </location>
</feature>
<gene>
    <name evidence="2" type="ORF">SAMN02745131_01451</name>
</gene>
<keyword evidence="1" id="KW-1133">Transmembrane helix</keyword>
<proteinExistence type="predicted"/>
<accession>A0A1M4XFS6</accession>
<dbReference type="STRING" id="1121884.SAMN02745131_01451"/>
<keyword evidence="3" id="KW-1185">Reference proteome</keyword>